<keyword evidence="2 5" id="KW-0813">Transport</keyword>
<comment type="similarity">
    <text evidence="1 5">Belongs to the V-ATPase G subunit family.</text>
</comment>
<evidence type="ECO:0000256" key="1">
    <source>
        <dbReference type="ARBA" id="ARBA00010066"/>
    </source>
</evidence>
<sequence>MSAQNSAGIQTLLDAEREAQKIVQRAREYRTKRVKEARDEAKKEIDQYKKSKDDEFKKFESEHSSGNKRAEEDAEKDAEKQIAGIHVAGKKGQDQVVKDLLKAVFDVKPVAPERIEVPV</sequence>
<dbReference type="InterPro" id="IPR005124">
    <property type="entry name" value="V-ATPase_G"/>
</dbReference>
<comment type="subunit">
    <text evidence="5">V-ATPase is a heteromultimeric enzyme made up of two complexes: the ATP-hydrolytic V1 complex and the proton translocation V0 complex.</text>
</comment>
<comment type="caution">
    <text evidence="7">The sequence shown here is derived from an EMBL/GenBank/DDBJ whole genome shotgun (WGS) entry which is preliminary data.</text>
</comment>
<evidence type="ECO:0000256" key="2">
    <source>
        <dbReference type="ARBA" id="ARBA00022448"/>
    </source>
</evidence>
<keyword evidence="4 5" id="KW-0406">Ion transport</keyword>
<dbReference type="GO" id="GO:0016887">
    <property type="term" value="F:ATP hydrolysis activity"/>
    <property type="evidence" value="ECO:0007669"/>
    <property type="project" value="TreeGrafter"/>
</dbReference>
<gene>
    <name evidence="7" type="ORF">BJ875DRAFT_52756</name>
</gene>
<dbReference type="SUPFAM" id="SSF81573">
    <property type="entry name" value="F1F0 ATP synthase subunit B, membrane domain"/>
    <property type="match status" value="1"/>
</dbReference>
<dbReference type="GO" id="GO:0000221">
    <property type="term" value="C:vacuolar proton-transporting V-type ATPase, V1 domain"/>
    <property type="evidence" value="ECO:0007669"/>
    <property type="project" value="TreeGrafter"/>
</dbReference>
<proteinExistence type="inferred from homology"/>
<evidence type="ECO:0000256" key="4">
    <source>
        <dbReference type="ARBA" id="ARBA00023065"/>
    </source>
</evidence>
<evidence type="ECO:0000256" key="5">
    <source>
        <dbReference type="RuleBase" id="RU364019"/>
    </source>
</evidence>
<reference evidence="7" key="1">
    <citation type="journal article" date="2021" name="IMA Fungus">
        <title>Genomic characterization of three marine fungi, including Emericellopsis atlantica sp. nov. with signatures of a generalist lifestyle and marine biomass degradation.</title>
        <authorList>
            <person name="Hagestad O.C."/>
            <person name="Hou L."/>
            <person name="Andersen J.H."/>
            <person name="Hansen E.H."/>
            <person name="Altermark B."/>
            <person name="Li C."/>
            <person name="Kuhnert E."/>
            <person name="Cox R.J."/>
            <person name="Crous P.W."/>
            <person name="Spatafora J.W."/>
            <person name="Lail K."/>
            <person name="Amirebrahimi M."/>
            <person name="Lipzen A."/>
            <person name="Pangilinan J."/>
            <person name="Andreopoulos W."/>
            <person name="Hayes R.D."/>
            <person name="Ng V."/>
            <person name="Grigoriev I.V."/>
            <person name="Jackson S.A."/>
            <person name="Sutton T.D.S."/>
            <person name="Dobson A.D.W."/>
            <person name="Rama T."/>
        </authorList>
    </citation>
    <scope>NUCLEOTIDE SEQUENCE</scope>
    <source>
        <strain evidence="7">TRa018bII</strain>
    </source>
</reference>
<name>A0A9P7YHK6_9HELO</name>
<feature type="compositionally biased region" description="Basic and acidic residues" evidence="6">
    <location>
        <begin position="29"/>
        <end position="71"/>
    </location>
</feature>
<organism evidence="7 8">
    <name type="scientific">Amylocarpus encephaloides</name>
    <dbReference type="NCBI Taxonomy" id="45428"/>
    <lineage>
        <taxon>Eukaryota</taxon>
        <taxon>Fungi</taxon>
        <taxon>Dikarya</taxon>
        <taxon>Ascomycota</taxon>
        <taxon>Pezizomycotina</taxon>
        <taxon>Leotiomycetes</taxon>
        <taxon>Helotiales</taxon>
        <taxon>Helotiales incertae sedis</taxon>
        <taxon>Amylocarpus</taxon>
    </lineage>
</organism>
<dbReference type="FunFam" id="1.20.5.2950:FF:000001">
    <property type="entry name" value="V-type proton ATPase subunit G"/>
    <property type="match status" value="1"/>
</dbReference>
<dbReference type="AlphaFoldDB" id="A0A9P7YHK6"/>
<feature type="region of interest" description="Disordered" evidence="6">
    <location>
        <begin position="29"/>
        <end position="80"/>
    </location>
</feature>
<comment type="function">
    <text evidence="5">Subunit of the V1 complex of vacuolar(H+)-ATPase (V-ATPase), a multisubunit enzyme composed of a peripheral complex (V1) that hydrolyzes ATP and a membrane integral complex (V0) that translocates protons. V-ATPase is responsible for acidifying and maintaining the pH of intracellular compartments and in some cell types, is targeted to the plasma membrane, where it is responsible for acidifying the extracellular environment.</text>
</comment>
<accession>A0A9P7YHK6</accession>
<keyword evidence="3 5" id="KW-0375">Hydrogen ion transport</keyword>
<evidence type="ECO:0000313" key="7">
    <source>
        <dbReference type="EMBL" id="KAG9233210.1"/>
    </source>
</evidence>
<evidence type="ECO:0000313" key="8">
    <source>
        <dbReference type="Proteomes" id="UP000824998"/>
    </source>
</evidence>
<dbReference type="Gene3D" id="1.20.5.2950">
    <property type="match status" value="1"/>
</dbReference>
<dbReference type="Proteomes" id="UP000824998">
    <property type="component" value="Unassembled WGS sequence"/>
</dbReference>
<evidence type="ECO:0000256" key="6">
    <source>
        <dbReference type="SAM" id="MobiDB-lite"/>
    </source>
</evidence>
<dbReference type="OrthoDB" id="250802at2759"/>
<evidence type="ECO:0000256" key="3">
    <source>
        <dbReference type="ARBA" id="ARBA00022781"/>
    </source>
</evidence>
<dbReference type="GO" id="GO:0046961">
    <property type="term" value="F:proton-transporting ATPase activity, rotational mechanism"/>
    <property type="evidence" value="ECO:0007669"/>
    <property type="project" value="InterPro"/>
</dbReference>
<dbReference type="InterPro" id="IPR028987">
    <property type="entry name" value="ATP_synth_B-like_membr_sf"/>
</dbReference>
<dbReference type="Pfam" id="PF03179">
    <property type="entry name" value="V-ATPase_G"/>
    <property type="match status" value="1"/>
</dbReference>
<dbReference type="PANTHER" id="PTHR12713">
    <property type="entry name" value="VACUOLAR ATP SYNTHASE SUBUNIT G"/>
    <property type="match status" value="1"/>
</dbReference>
<dbReference type="PANTHER" id="PTHR12713:SF11">
    <property type="entry name" value="V-TYPE PROTON ATPASE SUBUNIT G"/>
    <property type="match status" value="1"/>
</dbReference>
<dbReference type="NCBIfam" id="TIGR01147">
    <property type="entry name" value="V_ATP_synt_G"/>
    <property type="match status" value="1"/>
</dbReference>
<dbReference type="EMBL" id="MU251510">
    <property type="protein sequence ID" value="KAG9233210.1"/>
    <property type="molecule type" value="Genomic_DNA"/>
</dbReference>
<keyword evidence="8" id="KW-1185">Reference proteome</keyword>
<protein>
    <recommendedName>
        <fullName evidence="5">V-type proton ATPase subunit G</fullName>
    </recommendedName>
</protein>